<reference evidence="1" key="2">
    <citation type="journal article" date="2024" name="Plant">
        <title>Genomic evolution and insights into agronomic trait innovations of Sesamum species.</title>
        <authorList>
            <person name="Miao H."/>
            <person name="Wang L."/>
            <person name="Qu L."/>
            <person name="Liu H."/>
            <person name="Sun Y."/>
            <person name="Le M."/>
            <person name="Wang Q."/>
            <person name="Wei S."/>
            <person name="Zheng Y."/>
            <person name="Lin W."/>
            <person name="Duan Y."/>
            <person name="Cao H."/>
            <person name="Xiong S."/>
            <person name="Wang X."/>
            <person name="Wei L."/>
            <person name="Li C."/>
            <person name="Ma Q."/>
            <person name="Ju M."/>
            <person name="Zhao R."/>
            <person name="Li G."/>
            <person name="Mu C."/>
            <person name="Tian Q."/>
            <person name="Mei H."/>
            <person name="Zhang T."/>
            <person name="Gao T."/>
            <person name="Zhang H."/>
        </authorList>
    </citation>
    <scope>NUCLEOTIDE SEQUENCE</scope>
    <source>
        <strain evidence="1">G01</strain>
    </source>
</reference>
<protein>
    <recommendedName>
        <fullName evidence="2">Reverse transcriptase</fullName>
    </recommendedName>
</protein>
<dbReference type="PANTHER" id="PTHR31635:SF196">
    <property type="entry name" value="REVERSE TRANSCRIPTASE DOMAIN-CONTAINING PROTEIN-RELATED"/>
    <property type="match status" value="1"/>
</dbReference>
<organism evidence="1">
    <name type="scientific">Sesamum angustifolium</name>
    <dbReference type="NCBI Taxonomy" id="2727405"/>
    <lineage>
        <taxon>Eukaryota</taxon>
        <taxon>Viridiplantae</taxon>
        <taxon>Streptophyta</taxon>
        <taxon>Embryophyta</taxon>
        <taxon>Tracheophyta</taxon>
        <taxon>Spermatophyta</taxon>
        <taxon>Magnoliopsida</taxon>
        <taxon>eudicotyledons</taxon>
        <taxon>Gunneridae</taxon>
        <taxon>Pentapetalae</taxon>
        <taxon>asterids</taxon>
        <taxon>lamiids</taxon>
        <taxon>Lamiales</taxon>
        <taxon>Pedaliaceae</taxon>
        <taxon>Sesamum</taxon>
    </lineage>
</organism>
<gene>
    <name evidence="1" type="ORF">Sangu_0479200</name>
</gene>
<comment type="caution">
    <text evidence="1">The sequence shown here is derived from an EMBL/GenBank/DDBJ whole genome shotgun (WGS) entry which is preliminary data.</text>
</comment>
<dbReference type="EMBL" id="JACGWK010000003">
    <property type="protein sequence ID" value="KAL0363816.1"/>
    <property type="molecule type" value="Genomic_DNA"/>
</dbReference>
<evidence type="ECO:0008006" key="2">
    <source>
        <dbReference type="Google" id="ProtNLM"/>
    </source>
</evidence>
<reference evidence="1" key="1">
    <citation type="submission" date="2020-06" db="EMBL/GenBank/DDBJ databases">
        <authorList>
            <person name="Li T."/>
            <person name="Hu X."/>
            <person name="Zhang T."/>
            <person name="Song X."/>
            <person name="Zhang H."/>
            <person name="Dai N."/>
            <person name="Sheng W."/>
            <person name="Hou X."/>
            <person name="Wei L."/>
        </authorList>
    </citation>
    <scope>NUCLEOTIDE SEQUENCE</scope>
    <source>
        <strain evidence="1">G01</strain>
        <tissue evidence="1">Leaf</tissue>
    </source>
</reference>
<proteinExistence type="predicted"/>
<dbReference type="AlphaFoldDB" id="A0AAW2Q7X8"/>
<sequence>MEHLFRVVDDGMLEELVQPYTEVEVTRALSQMAFFKSPSLDDMSPIFYQKFLHIVKLDVMTYVLNLLNSYSMAIKLNETHIVLIPKCKNPEFLSQFRRISLCNVVYKLASKTIANKLKVLLDRIISLAQSTSLLGRLITDNILLAFEINYFLNTKTIGKQGYIALKLDVNKANDKVEWTFLE</sequence>
<name>A0AAW2Q7X8_9LAMI</name>
<dbReference type="PANTHER" id="PTHR31635">
    <property type="entry name" value="REVERSE TRANSCRIPTASE DOMAIN-CONTAINING PROTEIN-RELATED"/>
    <property type="match status" value="1"/>
</dbReference>
<evidence type="ECO:0000313" key="1">
    <source>
        <dbReference type="EMBL" id="KAL0363816.1"/>
    </source>
</evidence>
<accession>A0AAW2Q7X8</accession>